<evidence type="ECO:0000313" key="2">
    <source>
        <dbReference type="Proteomes" id="UP000001940"/>
    </source>
</evidence>
<dbReference type="PhylomeDB" id="O62052"/>
<dbReference type="PANTHER" id="PTHR39364">
    <property type="entry name" value="PROTEIN CBG04867"/>
    <property type="match status" value="1"/>
</dbReference>
<dbReference type="InterPro" id="IPR027267">
    <property type="entry name" value="AH/BAR_dom_sf"/>
</dbReference>
<sequence length="261" mass="29787">MTKENTKSIADDGPYSGSFYGLAEDNANHGIFSSILKRKKRQQDKLSEDVKKRCGRVESYKSCCDRLHQALMYMLVENAVTSKQLVTGARTEPHYRYAGQYLKTYEIIANQGRDKTKYESLEPAIKALLTLDSEHEKKVRKQLENLKPLTKFIGEDYWEYVRLKKVYAESVDGYDEAVVLQNKGKTEDAETAATNAQTWMNDCRTKLMDFITVSISQQKAKHADCVLKFRDESVSYHKIMADSITTPEPAEGKSVVKTLKQ</sequence>
<dbReference type="Proteomes" id="UP000001940">
    <property type="component" value="Chromosome IV"/>
</dbReference>
<dbReference type="eggNOG" id="ENOG502R285">
    <property type="taxonomic scope" value="Eukaryota"/>
</dbReference>
<dbReference type="GeneID" id="178332"/>
<dbReference type="PeptideAtlas" id="O62052"/>
<dbReference type="PANTHER" id="PTHR39364:SF2">
    <property type="entry name" value="BAR DOMAIN-CONTAINING PROTEIN-RELATED"/>
    <property type="match status" value="1"/>
</dbReference>
<name>O62052_CAEEL</name>
<reference evidence="1 2" key="1">
    <citation type="journal article" date="1998" name="Science">
        <title>Genome sequence of the nematode C. elegans: a platform for investigating biology.</title>
        <authorList>
            <consortium name="The C. elegans sequencing consortium"/>
            <person name="Sulson J.E."/>
            <person name="Waterston R."/>
        </authorList>
    </citation>
    <scope>NUCLEOTIDE SEQUENCE [LARGE SCALE GENOMIC DNA]</scope>
    <source>
        <strain evidence="1 2">Bristol N2</strain>
    </source>
</reference>
<dbReference type="OrthoDB" id="5789125at2759"/>
<dbReference type="AlphaFoldDB" id="O62052"/>
<proteinExistence type="predicted"/>
<protein>
    <submittedName>
        <fullName evidence="1">BAR domain-containing protein</fullName>
    </submittedName>
</protein>
<dbReference type="RefSeq" id="NP_502636.1">
    <property type="nucleotide sequence ID" value="NM_070235.3"/>
</dbReference>
<keyword evidence="2" id="KW-1185">Reference proteome</keyword>
<dbReference type="KEGG" id="cel:CELE_C08F11.10"/>
<dbReference type="Bgee" id="WBGene00007457">
    <property type="expression patterns" value="Expressed in material anatomical entity and 2 other cell types or tissues"/>
</dbReference>
<gene>
    <name evidence="1 3" type="ORF">C08F11.10</name>
    <name evidence="1" type="ORF">CELE_C08F11.10</name>
</gene>
<dbReference type="UCSC" id="C08F11.10">
    <property type="organism name" value="c. elegans"/>
</dbReference>
<dbReference type="OMA" id="HKIMADS"/>
<dbReference type="PIR" id="T19093">
    <property type="entry name" value="T19093"/>
</dbReference>
<dbReference type="FunCoup" id="O62052">
    <property type="interactions" value="46"/>
</dbReference>
<dbReference type="PaxDb" id="6239-C08F11.10"/>
<dbReference type="EMBL" id="BX284604">
    <property type="protein sequence ID" value="CAB05677.1"/>
    <property type="molecule type" value="Genomic_DNA"/>
</dbReference>
<accession>O62052</accession>
<dbReference type="SUPFAM" id="SSF103657">
    <property type="entry name" value="BAR/IMD domain-like"/>
    <property type="match status" value="1"/>
</dbReference>
<evidence type="ECO:0000313" key="3">
    <source>
        <dbReference type="WormBase" id="C08F11.10"/>
    </source>
</evidence>
<dbReference type="InParanoid" id="O62052"/>
<dbReference type="WormBase" id="C08F11.10">
    <property type="protein sequence ID" value="CE17387"/>
    <property type="gene ID" value="WBGene00007457"/>
</dbReference>
<evidence type="ECO:0000313" key="1">
    <source>
        <dbReference type="EMBL" id="CAB05677.1"/>
    </source>
</evidence>
<dbReference type="CTD" id="178332"/>
<dbReference type="SMR" id="O62052"/>
<dbReference type="HOGENOM" id="CLU_101108_0_0_1"/>
<dbReference type="Gene3D" id="1.20.1270.60">
    <property type="entry name" value="Arfaptin homology (AH) domain/BAR domain"/>
    <property type="match status" value="1"/>
</dbReference>
<dbReference type="STRING" id="6239.C08F11.10.1"/>
<organism evidence="1 2">
    <name type="scientific">Caenorhabditis elegans</name>
    <dbReference type="NCBI Taxonomy" id="6239"/>
    <lineage>
        <taxon>Eukaryota</taxon>
        <taxon>Metazoa</taxon>
        <taxon>Ecdysozoa</taxon>
        <taxon>Nematoda</taxon>
        <taxon>Chromadorea</taxon>
        <taxon>Rhabditida</taxon>
        <taxon>Rhabditina</taxon>
        <taxon>Rhabditomorpha</taxon>
        <taxon>Rhabditoidea</taxon>
        <taxon>Rhabditidae</taxon>
        <taxon>Peloderinae</taxon>
        <taxon>Caenorhabditis</taxon>
    </lineage>
</organism>
<dbReference type="AGR" id="WB:WBGene00007457"/>